<accession>A0A2W5Z5P8</accession>
<evidence type="ECO:0000313" key="3">
    <source>
        <dbReference type="EMBL" id="PZR80640.1"/>
    </source>
</evidence>
<organism evidence="3 4">
    <name type="scientific">Candidatus Aeolococcus gillhamiae</name>
    <dbReference type="NCBI Taxonomy" id="3127015"/>
    <lineage>
        <taxon>Bacteria</taxon>
        <taxon>Bacillati</taxon>
        <taxon>Candidatus Dormiibacterota</taxon>
        <taxon>Candidatus Dormibacteria</taxon>
        <taxon>Candidatus Aeolococcales</taxon>
        <taxon>Candidatus Aeolococcaceae</taxon>
        <taxon>Candidatus Aeolococcus</taxon>
    </lineage>
</organism>
<name>A0A2W5Z5P8_9BACT</name>
<comment type="caution">
    <text evidence="3">The sequence shown here is derived from an EMBL/GenBank/DDBJ whole genome shotgun (WGS) entry which is preliminary data.</text>
</comment>
<gene>
    <name evidence="3" type="ORF">DLM65_07560</name>
</gene>
<feature type="transmembrane region" description="Helical" evidence="2">
    <location>
        <begin position="136"/>
        <end position="157"/>
    </location>
</feature>
<keyword evidence="2" id="KW-1133">Transmembrane helix</keyword>
<dbReference type="AlphaFoldDB" id="A0A2W5Z5P8"/>
<feature type="transmembrane region" description="Helical" evidence="2">
    <location>
        <begin position="72"/>
        <end position="90"/>
    </location>
</feature>
<feature type="region of interest" description="Disordered" evidence="1">
    <location>
        <begin position="255"/>
        <end position="292"/>
    </location>
</feature>
<dbReference type="EMBL" id="QHBU01000145">
    <property type="protein sequence ID" value="PZR80640.1"/>
    <property type="molecule type" value="Genomic_DNA"/>
</dbReference>
<proteinExistence type="predicted"/>
<evidence type="ECO:0000256" key="2">
    <source>
        <dbReference type="SAM" id="Phobius"/>
    </source>
</evidence>
<reference evidence="3 4" key="1">
    <citation type="journal article" date="2017" name="Nature">
        <title>Atmospheric trace gases support primary production in Antarctic desert surface soil.</title>
        <authorList>
            <person name="Ji M."/>
            <person name="Greening C."/>
            <person name="Vanwonterghem I."/>
            <person name="Carere C.R."/>
            <person name="Bay S.K."/>
            <person name="Steen J.A."/>
            <person name="Montgomery K."/>
            <person name="Lines T."/>
            <person name="Beardall J."/>
            <person name="van Dorst J."/>
            <person name="Snape I."/>
            <person name="Stott M.B."/>
            <person name="Hugenholtz P."/>
            <person name="Ferrari B.C."/>
        </authorList>
    </citation>
    <scope>NUCLEOTIDE SEQUENCE [LARGE SCALE GENOMIC DNA]</scope>
    <source>
        <strain evidence="3">RRmetagenome_bin12</strain>
    </source>
</reference>
<sequence length="292" mass="30669">MKEPPDPAAREVISRVLDDDPEGQSVLAEAGHRRTLAQQSARLAHEAAANEKAARRGYEALRHRLDPRNGRTLHVAAASVALAAVVAALLELDRIEFAGVLIGWGITTAAATATAAWAGCAWLAALAVREERHGRLTAIGAGATAAGVLLAALHAVGSAAFRWPGWDPVWLSVLVVLVILALVTIATEIITRTEPASLLVARRRWHRAQQDCQAAVRVQRSDAEAAAVAAQNWCSLIDIYATAYAASHAEAAHKDATHADANHADADGPGADFPPSGNGHVTPDPWSGTPPM</sequence>
<feature type="compositionally biased region" description="Basic and acidic residues" evidence="1">
    <location>
        <begin position="255"/>
        <end position="266"/>
    </location>
</feature>
<keyword evidence="2" id="KW-0812">Transmembrane</keyword>
<protein>
    <submittedName>
        <fullName evidence="3">Uncharacterized protein</fullName>
    </submittedName>
</protein>
<evidence type="ECO:0000256" key="1">
    <source>
        <dbReference type="SAM" id="MobiDB-lite"/>
    </source>
</evidence>
<feature type="transmembrane region" description="Helical" evidence="2">
    <location>
        <begin position="169"/>
        <end position="190"/>
    </location>
</feature>
<feature type="transmembrane region" description="Helical" evidence="2">
    <location>
        <begin position="102"/>
        <end position="124"/>
    </location>
</feature>
<evidence type="ECO:0000313" key="4">
    <source>
        <dbReference type="Proteomes" id="UP000248724"/>
    </source>
</evidence>
<keyword evidence="2" id="KW-0472">Membrane</keyword>
<dbReference type="Proteomes" id="UP000248724">
    <property type="component" value="Unassembled WGS sequence"/>
</dbReference>